<accession>A0A494W0W8</accession>
<dbReference type="KEGG" id="sami:SAMIE_1003290"/>
<proteinExistence type="predicted"/>
<protein>
    <submittedName>
        <fullName evidence="1">DUF2793 domain-containing protein</fullName>
    </submittedName>
</protein>
<reference evidence="1 2" key="1">
    <citation type="submission" date="2018-05" db="EMBL/GenBank/DDBJ databases">
        <title>Complete Genome Sequence of the Nonylphenol-Degrading Bacterium Sphingobium amiense DSM 16289T.</title>
        <authorList>
            <person name="Ootsuka M."/>
            <person name="Nishizawa T."/>
            <person name="Ohta H."/>
        </authorList>
    </citation>
    <scope>NUCLEOTIDE SEQUENCE [LARGE SCALE GENOMIC DNA]</scope>
    <source>
        <strain evidence="1 2">DSM 16289</strain>
    </source>
</reference>
<keyword evidence="2" id="KW-1185">Reference proteome</keyword>
<dbReference type="AlphaFoldDB" id="A0A494W0W8"/>
<name>A0A494W0W8_9SPHN</name>
<dbReference type="EMBL" id="AP018664">
    <property type="protein sequence ID" value="BBD96828.1"/>
    <property type="molecule type" value="Genomic_DNA"/>
</dbReference>
<sequence>MMDATSRWALPLLFAGQAQKELFHNEALTLADALLHGAVESADLAVPPVDAEPGRCWIVAAGASGEWAGKDGAVAVASEGGWRFITPRAGLNLWVIDRNVALFHDGAQWREGAVHDDGLYLGGNRVVAERQDAIGDPAGGAVVDAESRATIAAILEALRSHGLIVP</sequence>
<evidence type="ECO:0000313" key="1">
    <source>
        <dbReference type="EMBL" id="BBD96828.1"/>
    </source>
</evidence>
<dbReference type="Pfam" id="PF10983">
    <property type="entry name" value="DUF2793"/>
    <property type="match status" value="1"/>
</dbReference>
<dbReference type="InterPro" id="IPR021251">
    <property type="entry name" value="DUF2793"/>
</dbReference>
<organism evidence="1 2">
    <name type="scientific">Sphingobium amiense</name>
    <dbReference type="NCBI Taxonomy" id="135719"/>
    <lineage>
        <taxon>Bacteria</taxon>
        <taxon>Pseudomonadati</taxon>
        <taxon>Pseudomonadota</taxon>
        <taxon>Alphaproteobacteria</taxon>
        <taxon>Sphingomonadales</taxon>
        <taxon>Sphingomonadaceae</taxon>
        <taxon>Sphingobium</taxon>
    </lineage>
</organism>
<dbReference type="Proteomes" id="UP000279959">
    <property type="component" value="Chromosome"/>
</dbReference>
<evidence type="ECO:0000313" key="2">
    <source>
        <dbReference type="Proteomes" id="UP000279959"/>
    </source>
</evidence>
<gene>
    <name evidence="1" type="ORF">SAMIE_1003290</name>
</gene>